<dbReference type="OrthoDB" id="3934549at2759"/>
<evidence type="ECO:0000256" key="3">
    <source>
        <dbReference type="ARBA" id="ARBA00022989"/>
    </source>
</evidence>
<dbReference type="Proteomes" id="UP000664534">
    <property type="component" value="Unassembled WGS sequence"/>
</dbReference>
<feature type="domain" description="Rhodopsin" evidence="8">
    <location>
        <begin position="17"/>
        <end position="262"/>
    </location>
</feature>
<keyword evidence="2 7" id="KW-0812">Transmembrane</keyword>
<feature type="transmembrane region" description="Helical" evidence="7">
    <location>
        <begin position="111"/>
        <end position="128"/>
    </location>
</feature>
<dbReference type="GO" id="GO:0016020">
    <property type="term" value="C:membrane"/>
    <property type="evidence" value="ECO:0007669"/>
    <property type="project" value="UniProtKB-SubCell"/>
</dbReference>
<dbReference type="AlphaFoldDB" id="A0A8H3J044"/>
<proteinExistence type="inferred from homology"/>
<evidence type="ECO:0000256" key="4">
    <source>
        <dbReference type="ARBA" id="ARBA00023136"/>
    </source>
</evidence>
<keyword evidence="4 7" id="KW-0472">Membrane</keyword>
<feature type="transmembrane region" description="Helical" evidence="7">
    <location>
        <begin position="6"/>
        <end position="26"/>
    </location>
</feature>
<dbReference type="InterPro" id="IPR049326">
    <property type="entry name" value="Rhodopsin_dom_fungi"/>
</dbReference>
<evidence type="ECO:0000259" key="8">
    <source>
        <dbReference type="Pfam" id="PF20684"/>
    </source>
</evidence>
<protein>
    <recommendedName>
        <fullName evidence="8">Rhodopsin domain-containing protein</fullName>
    </recommendedName>
</protein>
<feature type="transmembrane region" description="Helical" evidence="7">
    <location>
        <begin position="170"/>
        <end position="188"/>
    </location>
</feature>
<feature type="region of interest" description="Disordered" evidence="6">
    <location>
        <begin position="276"/>
        <end position="305"/>
    </location>
</feature>
<dbReference type="PANTHER" id="PTHR33048:SF165">
    <property type="entry name" value="INTEGRAL MEMBRANE PROTEIN"/>
    <property type="match status" value="1"/>
</dbReference>
<dbReference type="Pfam" id="PF20684">
    <property type="entry name" value="Fung_rhodopsin"/>
    <property type="match status" value="1"/>
</dbReference>
<dbReference type="EMBL" id="CAJPDT010000094">
    <property type="protein sequence ID" value="CAF9936819.1"/>
    <property type="molecule type" value="Genomic_DNA"/>
</dbReference>
<reference evidence="9" key="1">
    <citation type="submission" date="2021-03" db="EMBL/GenBank/DDBJ databases">
        <authorList>
            <person name="Tagirdzhanova G."/>
        </authorList>
    </citation>
    <scope>NUCLEOTIDE SEQUENCE</scope>
</reference>
<comment type="subcellular location">
    <subcellularLocation>
        <location evidence="1">Membrane</location>
        <topology evidence="1">Multi-pass membrane protein</topology>
    </subcellularLocation>
</comment>
<name>A0A8H3J044_9LECA</name>
<evidence type="ECO:0000313" key="10">
    <source>
        <dbReference type="Proteomes" id="UP000664534"/>
    </source>
</evidence>
<evidence type="ECO:0000256" key="1">
    <source>
        <dbReference type="ARBA" id="ARBA00004141"/>
    </source>
</evidence>
<comment type="caution">
    <text evidence="9">The sequence shown here is derived from an EMBL/GenBank/DDBJ whole genome shotgun (WGS) entry which is preliminary data.</text>
</comment>
<dbReference type="PANTHER" id="PTHR33048">
    <property type="entry name" value="PTH11-LIKE INTEGRAL MEMBRANE PROTEIN (AFU_ORTHOLOGUE AFUA_5G11245)"/>
    <property type="match status" value="1"/>
</dbReference>
<gene>
    <name evidence="9" type="ORF">IMSHALPRED_010912</name>
</gene>
<accession>A0A8H3J044</accession>
<feature type="transmembrane region" description="Helical" evidence="7">
    <location>
        <begin position="200"/>
        <end position="219"/>
    </location>
</feature>
<evidence type="ECO:0000256" key="2">
    <source>
        <dbReference type="ARBA" id="ARBA00022692"/>
    </source>
</evidence>
<organism evidence="9 10">
    <name type="scientific">Imshaugia aleurites</name>
    <dbReference type="NCBI Taxonomy" id="172621"/>
    <lineage>
        <taxon>Eukaryota</taxon>
        <taxon>Fungi</taxon>
        <taxon>Dikarya</taxon>
        <taxon>Ascomycota</taxon>
        <taxon>Pezizomycotina</taxon>
        <taxon>Lecanoromycetes</taxon>
        <taxon>OSLEUM clade</taxon>
        <taxon>Lecanoromycetidae</taxon>
        <taxon>Lecanorales</taxon>
        <taxon>Lecanorineae</taxon>
        <taxon>Parmeliaceae</taxon>
        <taxon>Imshaugia</taxon>
    </lineage>
</organism>
<feature type="transmembrane region" description="Helical" evidence="7">
    <location>
        <begin position="33"/>
        <end position="56"/>
    </location>
</feature>
<comment type="similarity">
    <text evidence="5">Belongs to the SAT4 family.</text>
</comment>
<evidence type="ECO:0000313" key="9">
    <source>
        <dbReference type="EMBL" id="CAF9936819.1"/>
    </source>
</evidence>
<keyword evidence="10" id="KW-1185">Reference proteome</keyword>
<feature type="transmembrane region" description="Helical" evidence="7">
    <location>
        <begin position="76"/>
        <end position="99"/>
    </location>
</feature>
<feature type="transmembrane region" description="Helical" evidence="7">
    <location>
        <begin position="239"/>
        <end position="257"/>
    </location>
</feature>
<evidence type="ECO:0000256" key="7">
    <source>
        <dbReference type="SAM" id="Phobius"/>
    </source>
</evidence>
<sequence length="357" mass="39462">MSIAWTEASIALVLMLMRTYCNAFVVKSFKWDYFWAMSTLVASTISTAMLTVSVASGLGNHIFLLEQSQVVKAIKWAWISQSLLIQSIGFGKYAIIAFILRIQDRAQTRKATFITYFLYFVGVSNFFINITENIMIVTSCSPAAKFWNSALPGTCDHVIRTDHVGYFQGTWAAVSDVVLAIIPVAVFWSIKISRKVKIGLCLLMAGGIVVAAAAVLKTINIKQLTVETDTTYALSSLIIWAWTETWLVLILGCLPPLRPLFAQVFQRVSTKNVRPSNRGYYEQSDPKSIPMDPIPSKRTPKDTDSERFMLSVGAGILRTTDVQVISNSKDSREDSNESLNGVARGESLNGIARGAAF</sequence>
<evidence type="ECO:0000256" key="5">
    <source>
        <dbReference type="ARBA" id="ARBA00038359"/>
    </source>
</evidence>
<keyword evidence="3 7" id="KW-1133">Transmembrane helix</keyword>
<dbReference type="InterPro" id="IPR052337">
    <property type="entry name" value="SAT4-like"/>
</dbReference>
<evidence type="ECO:0000256" key="6">
    <source>
        <dbReference type="SAM" id="MobiDB-lite"/>
    </source>
</evidence>